<dbReference type="NCBIfam" id="TIGR02937">
    <property type="entry name" value="sigma70-ECF"/>
    <property type="match status" value="1"/>
</dbReference>
<accession>A0A366D619</accession>
<evidence type="ECO:0000256" key="6">
    <source>
        <dbReference type="ARBA" id="ARBA00023163"/>
    </source>
</evidence>
<evidence type="ECO:0000313" key="10">
    <source>
        <dbReference type="Proteomes" id="UP000252586"/>
    </source>
</evidence>
<evidence type="ECO:0000256" key="1">
    <source>
        <dbReference type="ARBA" id="ARBA00010641"/>
    </source>
</evidence>
<keyword evidence="4" id="KW-0731">Sigma factor</keyword>
<dbReference type="SUPFAM" id="SSF88946">
    <property type="entry name" value="Sigma2 domain of RNA polymerase sigma factors"/>
    <property type="match status" value="1"/>
</dbReference>
<dbReference type="InterPro" id="IPR013324">
    <property type="entry name" value="RNA_pol_sigma_r3/r4-like"/>
</dbReference>
<evidence type="ECO:0000313" key="9">
    <source>
        <dbReference type="EMBL" id="RBO85493.1"/>
    </source>
</evidence>
<dbReference type="InterPro" id="IPR052704">
    <property type="entry name" value="ECF_Sigma-70_Domain"/>
</dbReference>
<dbReference type="Gene3D" id="1.10.1740.10">
    <property type="match status" value="1"/>
</dbReference>
<reference evidence="9 10" key="1">
    <citation type="submission" date="2018-06" db="EMBL/GenBank/DDBJ databases">
        <title>Genomic Encyclopedia of Type Strains, Phase IV (KMG-IV): sequencing the most valuable type-strain genomes for metagenomic binning, comparative biology and taxonomic classification.</title>
        <authorList>
            <person name="Goeker M."/>
        </authorList>
    </citation>
    <scope>NUCLEOTIDE SEQUENCE [LARGE SCALE GENOMIC DNA]</scope>
    <source>
        <strain evidence="9 10">DSM 44599</strain>
    </source>
</reference>
<dbReference type="Gene3D" id="1.10.10.10">
    <property type="entry name" value="Winged helix-like DNA-binding domain superfamily/Winged helix DNA-binding domain"/>
    <property type="match status" value="1"/>
</dbReference>
<organism evidence="9 10">
    <name type="scientific">Nocardia puris</name>
    <dbReference type="NCBI Taxonomy" id="208602"/>
    <lineage>
        <taxon>Bacteria</taxon>
        <taxon>Bacillati</taxon>
        <taxon>Actinomycetota</taxon>
        <taxon>Actinomycetes</taxon>
        <taxon>Mycobacteriales</taxon>
        <taxon>Nocardiaceae</taxon>
        <taxon>Nocardia</taxon>
    </lineage>
</organism>
<dbReference type="PANTHER" id="PTHR30173:SF36">
    <property type="entry name" value="ECF RNA POLYMERASE SIGMA FACTOR SIGJ"/>
    <property type="match status" value="1"/>
</dbReference>
<evidence type="ECO:0000259" key="7">
    <source>
        <dbReference type="Pfam" id="PF04542"/>
    </source>
</evidence>
<evidence type="ECO:0000256" key="2">
    <source>
        <dbReference type="ARBA" id="ARBA00011344"/>
    </source>
</evidence>
<comment type="subunit">
    <text evidence="2">Interacts transiently with the RNA polymerase catalytic core formed by RpoA, RpoB, RpoC and RpoZ (2 alpha, 1 beta, 1 beta' and 1 omega subunit) to form the RNA polymerase holoenzyme that can initiate transcription.</text>
</comment>
<dbReference type="EMBL" id="QNRE01000014">
    <property type="protein sequence ID" value="RBO85493.1"/>
    <property type="molecule type" value="Genomic_DNA"/>
</dbReference>
<dbReference type="InterPro" id="IPR013249">
    <property type="entry name" value="RNA_pol_sigma70_r4_t2"/>
</dbReference>
<dbReference type="SUPFAM" id="SSF88659">
    <property type="entry name" value="Sigma3 and sigma4 domains of RNA polymerase sigma factors"/>
    <property type="match status" value="1"/>
</dbReference>
<dbReference type="Proteomes" id="UP000252586">
    <property type="component" value="Unassembled WGS sequence"/>
</dbReference>
<protein>
    <submittedName>
        <fullName evidence="9">RNA polymerase sigma-70 factor (ECF subfamily)</fullName>
    </submittedName>
</protein>
<dbReference type="GO" id="GO:0006352">
    <property type="term" value="P:DNA-templated transcription initiation"/>
    <property type="evidence" value="ECO:0007669"/>
    <property type="project" value="InterPro"/>
</dbReference>
<dbReference type="GO" id="GO:0003677">
    <property type="term" value="F:DNA binding"/>
    <property type="evidence" value="ECO:0007669"/>
    <property type="project" value="UniProtKB-KW"/>
</dbReference>
<dbReference type="InterPro" id="IPR014284">
    <property type="entry name" value="RNA_pol_sigma-70_dom"/>
</dbReference>
<keyword evidence="5" id="KW-0238">DNA-binding</keyword>
<dbReference type="RefSeq" id="WP_067513412.1">
    <property type="nucleotide sequence ID" value="NZ_CP107943.1"/>
</dbReference>
<dbReference type="SUPFAM" id="SSF54427">
    <property type="entry name" value="NTF2-like"/>
    <property type="match status" value="1"/>
</dbReference>
<comment type="caution">
    <text evidence="9">The sequence shown here is derived from an EMBL/GenBank/DDBJ whole genome shotgun (WGS) entry which is preliminary data.</text>
</comment>
<evidence type="ECO:0000256" key="4">
    <source>
        <dbReference type="ARBA" id="ARBA00023082"/>
    </source>
</evidence>
<evidence type="ECO:0000256" key="3">
    <source>
        <dbReference type="ARBA" id="ARBA00023015"/>
    </source>
</evidence>
<feature type="domain" description="RNA polymerase sigma-70 region 2" evidence="7">
    <location>
        <begin position="12"/>
        <end position="74"/>
    </location>
</feature>
<keyword evidence="10" id="KW-1185">Reference proteome</keyword>
<proteinExistence type="inferred from homology"/>
<dbReference type="GO" id="GO:0016987">
    <property type="term" value="F:sigma factor activity"/>
    <property type="evidence" value="ECO:0007669"/>
    <property type="project" value="UniProtKB-KW"/>
</dbReference>
<dbReference type="AlphaFoldDB" id="A0A366D619"/>
<dbReference type="Pfam" id="PF08281">
    <property type="entry name" value="Sigma70_r4_2"/>
    <property type="match status" value="1"/>
</dbReference>
<sequence>MTDPDPATREFAEHRELLFALVYNLLGTVADTEDVLQETWLSWMPRRRPGAPEITNPRAYLVRVAINAALSRQADIARRRETYVGPWLPEPLITDEDGDDPAVRTEAVSLAMLVVLETLTPLERAVFVLNEVFGYPHTEIAAMIGREPAAVRQLAHRARSHVQARRPRFRADPAVQRRVTEQFLEAQLGSDLDALLRLLAPDVTFLSDGGGRTQSALRPIHGAAKVARLLTGGPFYAKTAGALDIYPDYVNGELSLVALLNGKPYGVGVLEIDPETEQIRHIYAVSNPEKLTRVNPRADRAVANAPERR</sequence>
<dbReference type="STRING" id="1210090.GCA_001613185_05908"/>
<dbReference type="InterPro" id="IPR007627">
    <property type="entry name" value="RNA_pol_sigma70_r2"/>
</dbReference>
<dbReference type="InterPro" id="IPR036388">
    <property type="entry name" value="WH-like_DNA-bd_sf"/>
</dbReference>
<keyword evidence="6" id="KW-0804">Transcription</keyword>
<dbReference type="NCBIfam" id="NF007214">
    <property type="entry name" value="PRK09636.1"/>
    <property type="match status" value="1"/>
</dbReference>
<comment type="similarity">
    <text evidence="1">Belongs to the sigma-70 factor family. ECF subfamily.</text>
</comment>
<evidence type="ECO:0000259" key="8">
    <source>
        <dbReference type="Pfam" id="PF08281"/>
    </source>
</evidence>
<dbReference type="PANTHER" id="PTHR30173">
    <property type="entry name" value="SIGMA 19 FACTOR"/>
    <property type="match status" value="1"/>
</dbReference>
<evidence type="ECO:0000256" key="5">
    <source>
        <dbReference type="ARBA" id="ARBA00023125"/>
    </source>
</evidence>
<dbReference type="InterPro" id="IPR013325">
    <property type="entry name" value="RNA_pol_sigma_r2"/>
</dbReference>
<feature type="domain" description="RNA polymerase sigma factor 70 region 4 type 2" evidence="8">
    <location>
        <begin position="111"/>
        <end position="161"/>
    </location>
</feature>
<dbReference type="Pfam" id="PF04542">
    <property type="entry name" value="Sigma70_r2"/>
    <property type="match status" value="1"/>
</dbReference>
<dbReference type="InterPro" id="IPR032710">
    <property type="entry name" value="NTF2-like_dom_sf"/>
</dbReference>
<name>A0A366D619_9NOCA</name>
<keyword evidence="3" id="KW-0805">Transcription regulation</keyword>
<gene>
    <name evidence="9" type="ORF">DFR74_11433</name>
</gene>